<keyword evidence="1" id="KW-0812">Transmembrane</keyword>
<feature type="transmembrane region" description="Helical" evidence="1">
    <location>
        <begin position="207"/>
        <end position="227"/>
    </location>
</feature>
<keyword evidence="4" id="KW-1185">Reference proteome</keyword>
<comment type="caution">
    <text evidence="3">The sequence shown here is derived from an EMBL/GenBank/DDBJ whole genome shotgun (WGS) entry which is preliminary data.</text>
</comment>
<name>A0ABP7GPG9_9MICO</name>
<dbReference type="EMBL" id="BAABAF010000008">
    <property type="protein sequence ID" value="GAA3771107.1"/>
    <property type="molecule type" value="Genomic_DNA"/>
</dbReference>
<feature type="signal peptide" evidence="2">
    <location>
        <begin position="1"/>
        <end position="25"/>
    </location>
</feature>
<proteinExistence type="predicted"/>
<keyword evidence="1" id="KW-0472">Membrane</keyword>
<sequence>MFRALTVAVSVTALIAFGGAAAAYAQDDSGSSGAISPVASQNNYTPHTPTVPSLAGSTALAECVGDVPWIVYSVTLTDPDNQSTGHTAKLVLTDGSQSHTITLGKLVNNKLSGRVLWPGASLDSSGDPNGWPGWEYRNGQWVQTSGNFAWTRGHITATIEVNPHITVALSYPPATAVCASPTIAHAASTDGTSADPILAVTGLNVPVIPIGIGGGVIILLGAVLLTARRLRRH</sequence>
<evidence type="ECO:0000313" key="3">
    <source>
        <dbReference type="EMBL" id="GAA3771107.1"/>
    </source>
</evidence>
<evidence type="ECO:0000256" key="1">
    <source>
        <dbReference type="SAM" id="Phobius"/>
    </source>
</evidence>
<evidence type="ECO:0000313" key="4">
    <source>
        <dbReference type="Proteomes" id="UP001500540"/>
    </source>
</evidence>
<dbReference type="Proteomes" id="UP001500540">
    <property type="component" value="Unassembled WGS sequence"/>
</dbReference>
<reference evidence="4" key="1">
    <citation type="journal article" date="2019" name="Int. J. Syst. Evol. Microbiol.">
        <title>The Global Catalogue of Microorganisms (GCM) 10K type strain sequencing project: providing services to taxonomists for standard genome sequencing and annotation.</title>
        <authorList>
            <consortium name="The Broad Institute Genomics Platform"/>
            <consortium name="The Broad Institute Genome Sequencing Center for Infectious Disease"/>
            <person name="Wu L."/>
            <person name="Ma J."/>
        </authorList>
    </citation>
    <scope>NUCLEOTIDE SEQUENCE [LARGE SCALE GENOMIC DNA]</scope>
    <source>
        <strain evidence="4">JCM 16950</strain>
    </source>
</reference>
<gene>
    <name evidence="3" type="ORF">GCM10022240_24120</name>
</gene>
<protein>
    <recommendedName>
        <fullName evidence="5">Cell wall protein</fullName>
    </recommendedName>
</protein>
<evidence type="ECO:0000256" key="2">
    <source>
        <dbReference type="SAM" id="SignalP"/>
    </source>
</evidence>
<keyword evidence="1" id="KW-1133">Transmembrane helix</keyword>
<feature type="chain" id="PRO_5046021200" description="Cell wall protein" evidence="2">
    <location>
        <begin position="26"/>
        <end position="233"/>
    </location>
</feature>
<accession>A0ABP7GPG9</accession>
<organism evidence="3 4">
    <name type="scientific">Microbacterium kribbense</name>
    <dbReference type="NCBI Taxonomy" id="433645"/>
    <lineage>
        <taxon>Bacteria</taxon>
        <taxon>Bacillati</taxon>
        <taxon>Actinomycetota</taxon>
        <taxon>Actinomycetes</taxon>
        <taxon>Micrococcales</taxon>
        <taxon>Microbacteriaceae</taxon>
        <taxon>Microbacterium</taxon>
    </lineage>
</organism>
<keyword evidence="2" id="KW-0732">Signal</keyword>
<evidence type="ECO:0008006" key="5">
    <source>
        <dbReference type="Google" id="ProtNLM"/>
    </source>
</evidence>